<feature type="site" description="Histone H3K4me3 binding" evidence="7">
    <location>
        <position position="150"/>
    </location>
</feature>
<dbReference type="InterPro" id="IPR001965">
    <property type="entry name" value="Znf_PHD"/>
</dbReference>
<evidence type="ECO:0000259" key="11">
    <source>
        <dbReference type="PROSITE" id="PS50016"/>
    </source>
</evidence>
<dbReference type="InterPro" id="IPR011011">
    <property type="entry name" value="Znf_FYVE_PHD"/>
</dbReference>
<feature type="binding site" evidence="8">
    <location>
        <position position="138"/>
    </location>
    <ligand>
        <name>Zn(2+)</name>
        <dbReference type="ChEBI" id="CHEBI:29105"/>
        <label>1</label>
    </ligand>
</feature>
<evidence type="ECO:0000256" key="4">
    <source>
        <dbReference type="ARBA" id="ARBA00022771"/>
    </source>
</evidence>
<dbReference type="InterPro" id="IPR019787">
    <property type="entry name" value="Znf_PHD-finger"/>
</dbReference>
<feature type="binding site" evidence="8">
    <location>
        <position position="176"/>
    </location>
    <ligand>
        <name>Zn(2+)</name>
        <dbReference type="ChEBI" id="CHEBI:29105"/>
        <label>2</label>
    </ligand>
</feature>
<sequence>MEQESIQQIQDSLNELKSPSEVLDDYLDSIYNLKAEVVHNLNELRLLDEQCEKLRAICNECQDKYFACVDSDHIDENDRGPSYWKNMAEKAYEDAMQKQDEKIAVADKLYNLLSRHFERLDEDDDGDFDPNELVYCICKRPEFGQMIQCDHPSCVTGWYHWECVGLTKQPSGQWLCPDCEFIPYPTTVEPNPLDSLMHIMENFAMYSYPGQGIDDLSLNNPPYHW</sequence>
<dbReference type="CDD" id="cd16858">
    <property type="entry name" value="ING_ING3_Yng2p"/>
    <property type="match status" value="1"/>
</dbReference>
<dbReference type="PANTHER" id="PTHR10333">
    <property type="entry name" value="INHIBITOR OF GROWTH PROTEIN"/>
    <property type="match status" value="1"/>
</dbReference>
<dbReference type="SUPFAM" id="SSF57903">
    <property type="entry name" value="FYVE/PHD zinc finger"/>
    <property type="match status" value="1"/>
</dbReference>
<dbReference type="InterPro" id="IPR028651">
    <property type="entry name" value="ING_fam"/>
</dbReference>
<evidence type="ECO:0000256" key="5">
    <source>
        <dbReference type="ARBA" id="ARBA00022833"/>
    </source>
</evidence>
<dbReference type="OrthoDB" id="5411773at2759"/>
<evidence type="ECO:0000256" key="2">
    <source>
        <dbReference type="ARBA" id="ARBA00010210"/>
    </source>
</evidence>
<comment type="domain">
    <text evidence="10">The PHD-type zinc finger mediates the binding to H3K4me3.</text>
</comment>
<keyword evidence="5 8" id="KW-0862">Zinc</keyword>
<feature type="site" description="Histone H3K4me3 binding" evidence="7">
    <location>
        <position position="146"/>
    </location>
</feature>
<feature type="binding site" evidence="8">
    <location>
        <position position="136"/>
    </location>
    <ligand>
        <name>Zn(2+)</name>
        <dbReference type="ChEBI" id="CHEBI:29105"/>
        <label>1</label>
    </ligand>
</feature>
<evidence type="ECO:0000256" key="8">
    <source>
        <dbReference type="PIRSR" id="PIRSR628651-51"/>
    </source>
</evidence>
<evidence type="ECO:0000256" key="3">
    <source>
        <dbReference type="ARBA" id="ARBA00022723"/>
    </source>
</evidence>
<dbReference type="Gene3D" id="6.10.140.1740">
    <property type="match status" value="1"/>
</dbReference>
<dbReference type="AlphaFoldDB" id="A0A9N9IMH8"/>
<proteinExistence type="inferred from homology"/>
<dbReference type="PROSITE" id="PS01359">
    <property type="entry name" value="ZF_PHD_1"/>
    <property type="match status" value="1"/>
</dbReference>
<dbReference type="SMART" id="SM01408">
    <property type="entry name" value="ING"/>
    <property type="match status" value="1"/>
</dbReference>
<feature type="domain" description="PHD-type" evidence="11">
    <location>
        <begin position="133"/>
        <end position="182"/>
    </location>
</feature>
<comment type="subunit">
    <text evidence="10">Component of an histone acetyltransferase complex. Interacts with H3K4me3 and to a lesser extent with H3K4me2.</text>
</comment>
<dbReference type="GO" id="GO:0008270">
    <property type="term" value="F:zinc ion binding"/>
    <property type="evidence" value="ECO:0007669"/>
    <property type="project" value="UniProtKB-KW"/>
</dbReference>
<comment type="function">
    <text evidence="10">Component of an histone acetyltransferase complex.</text>
</comment>
<dbReference type="GO" id="GO:0006325">
    <property type="term" value="P:chromatin organization"/>
    <property type="evidence" value="ECO:0007669"/>
    <property type="project" value="UniProtKB-KW"/>
</dbReference>
<feature type="binding site" evidence="8">
    <location>
        <position position="163"/>
    </location>
    <ligand>
        <name>Zn(2+)</name>
        <dbReference type="ChEBI" id="CHEBI:29105"/>
        <label>1</label>
    </ligand>
</feature>
<evidence type="ECO:0000256" key="1">
    <source>
        <dbReference type="ARBA" id="ARBA00004123"/>
    </source>
</evidence>
<keyword evidence="3 8" id="KW-0479">Metal-binding</keyword>
<dbReference type="GO" id="GO:0005634">
    <property type="term" value="C:nucleus"/>
    <property type="evidence" value="ECO:0007669"/>
    <property type="project" value="UniProtKB-SubCell"/>
</dbReference>
<reference evidence="12" key="1">
    <citation type="submission" date="2021-06" db="EMBL/GenBank/DDBJ databases">
        <authorList>
            <person name="Kallberg Y."/>
            <person name="Tangrot J."/>
            <person name="Rosling A."/>
        </authorList>
    </citation>
    <scope>NUCLEOTIDE SEQUENCE</scope>
    <source>
        <strain evidence="12">MA453B</strain>
    </source>
</reference>
<accession>A0A9N9IMH8</accession>
<dbReference type="InterPro" id="IPR019786">
    <property type="entry name" value="Zinc_finger_PHD-type_CS"/>
</dbReference>
<feature type="binding site" evidence="8">
    <location>
        <position position="160"/>
    </location>
    <ligand>
        <name>Zn(2+)</name>
        <dbReference type="ChEBI" id="CHEBI:29105"/>
        <label>1</label>
    </ligand>
</feature>
<keyword evidence="10" id="KW-0156">Chromatin regulator</keyword>
<protein>
    <recommendedName>
        <fullName evidence="10">Chromatin modification-related protein</fullName>
    </recommendedName>
</protein>
<dbReference type="PROSITE" id="PS50016">
    <property type="entry name" value="ZF_PHD_2"/>
    <property type="match status" value="1"/>
</dbReference>
<comment type="caution">
    <text evidence="12">The sequence shown here is derived from an EMBL/GenBank/DDBJ whole genome shotgun (WGS) entry which is preliminary data.</text>
</comment>
<dbReference type="Proteomes" id="UP000789405">
    <property type="component" value="Unassembled WGS sequence"/>
</dbReference>
<feature type="binding site" evidence="8">
    <location>
        <position position="154"/>
    </location>
    <ligand>
        <name>Zn(2+)</name>
        <dbReference type="ChEBI" id="CHEBI:29105"/>
        <label>2</label>
    </ligand>
</feature>
<feature type="site" description="Histone H3K4me3 binding" evidence="7">
    <location>
        <position position="158"/>
    </location>
</feature>
<evidence type="ECO:0000313" key="13">
    <source>
        <dbReference type="Proteomes" id="UP000789405"/>
    </source>
</evidence>
<dbReference type="SMART" id="SM00249">
    <property type="entry name" value="PHD"/>
    <property type="match status" value="1"/>
</dbReference>
<evidence type="ECO:0000256" key="10">
    <source>
        <dbReference type="RuleBase" id="RU361213"/>
    </source>
</evidence>
<name>A0A9N9IMH8_9GLOM</name>
<evidence type="ECO:0000313" key="12">
    <source>
        <dbReference type="EMBL" id="CAG8743507.1"/>
    </source>
</evidence>
<dbReference type="Pfam" id="PF12998">
    <property type="entry name" value="ING"/>
    <property type="match status" value="1"/>
</dbReference>
<gene>
    <name evidence="12" type="ORF">DERYTH_LOCUS16218</name>
</gene>
<dbReference type="Gene3D" id="3.30.40.10">
    <property type="entry name" value="Zinc/RING finger domain, C3HC4 (zinc finger)"/>
    <property type="match status" value="1"/>
</dbReference>
<dbReference type="InterPro" id="IPR013083">
    <property type="entry name" value="Znf_RING/FYVE/PHD"/>
</dbReference>
<feature type="binding site" evidence="8">
    <location>
        <position position="179"/>
    </location>
    <ligand>
        <name>Zn(2+)</name>
        <dbReference type="ChEBI" id="CHEBI:29105"/>
        <label>2</label>
    </ligand>
</feature>
<evidence type="ECO:0000256" key="7">
    <source>
        <dbReference type="PIRSR" id="PIRSR628651-50"/>
    </source>
</evidence>
<comment type="subcellular location">
    <subcellularLocation>
        <location evidence="1 10">Nucleus</location>
    </subcellularLocation>
</comment>
<evidence type="ECO:0000256" key="9">
    <source>
        <dbReference type="PROSITE-ProRule" id="PRU00146"/>
    </source>
</evidence>
<feature type="site" description="Histone H3K4me3 binding" evidence="7">
    <location>
        <position position="135"/>
    </location>
</feature>
<dbReference type="EMBL" id="CAJVPY010013916">
    <property type="protein sequence ID" value="CAG8743507.1"/>
    <property type="molecule type" value="Genomic_DNA"/>
</dbReference>
<organism evidence="12 13">
    <name type="scientific">Dentiscutata erythropus</name>
    <dbReference type="NCBI Taxonomy" id="1348616"/>
    <lineage>
        <taxon>Eukaryota</taxon>
        <taxon>Fungi</taxon>
        <taxon>Fungi incertae sedis</taxon>
        <taxon>Mucoromycota</taxon>
        <taxon>Glomeromycotina</taxon>
        <taxon>Glomeromycetes</taxon>
        <taxon>Diversisporales</taxon>
        <taxon>Gigasporaceae</taxon>
        <taxon>Dentiscutata</taxon>
    </lineage>
</organism>
<dbReference type="InterPro" id="IPR024610">
    <property type="entry name" value="ING_N_histone-binding"/>
</dbReference>
<evidence type="ECO:0000256" key="6">
    <source>
        <dbReference type="ARBA" id="ARBA00023242"/>
    </source>
</evidence>
<keyword evidence="13" id="KW-1185">Reference proteome</keyword>
<comment type="similarity">
    <text evidence="2 10">Belongs to the ING family.</text>
</comment>
<feature type="binding site" evidence="8">
    <location>
        <position position="149"/>
    </location>
    <ligand>
        <name>Zn(2+)</name>
        <dbReference type="ChEBI" id="CHEBI:29105"/>
        <label>2</label>
    </ligand>
</feature>
<keyword evidence="4 9" id="KW-0863">Zinc-finger</keyword>
<keyword evidence="6 10" id="KW-0539">Nucleus</keyword>